<protein>
    <submittedName>
        <fullName evidence="2">Uncharacterized protein</fullName>
    </submittedName>
</protein>
<accession>A0A1M6AA46</accession>
<dbReference type="AlphaFoldDB" id="A0A1M6AA46"/>
<name>A0A1M6AA46_9RHOB</name>
<organism evidence="2 3">
    <name type="scientific">Palleronia salina</name>
    <dbReference type="NCBI Taxonomy" id="313368"/>
    <lineage>
        <taxon>Bacteria</taxon>
        <taxon>Pseudomonadati</taxon>
        <taxon>Pseudomonadota</taxon>
        <taxon>Alphaproteobacteria</taxon>
        <taxon>Rhodobacterales</taxon>
        <taxon>Roseobacteraceae</taxon>
        <taxon>Palleronia</taxon>
    </lineage>
</organism>
<evidence type="ECO:0000313" key="2">
    <source>
        <dbReference type="EMBL" id="SHI33341.1"/>
    </source>
</evidence>
<dbReference type="EMBL" id="FQZA01000001">
    <property type="protein sequence ID" value="SHI33341.1"/>
    <property type="molecule type" value="Genomic_DNA"/>
</dbReference>
<reference evidence="2 3" key="1">
    <citation type="submission" date="2016-11" db="EMBL/GenBank/DDBJ databases">
        <authorList>
            <person name="Jaros S."/>
            <person name="Januszkiewicz K."/>
            <person name="Wedrychowicz H."/>
        </authorList>
    </citation>
    <scope>NUCLEOTIDE SEQUENCE [LARGE SCALE GENOMIC DNA]</scope>
    <source>
        <strain evidence="2 3">DSM 26892</strain>
    </source>
</reference>
<evidence type="ECO:0000256" key="1">
    <source>
        <dbReference type="SAM" id="Phobius"/>
    </source>
</evidence>
<feature type="transmembrane region" description="Helical" evidence="1">
    <location>
        <begin position="149"/>
        <end position="169"/>
    </location>
</feature>
<keyword evidence="1" id="KW-1133">Transmembrane helix</keyword>
<keyword evidence="1" id="KW-0472">Membrane</keyword>
<keyword evidence="3" id="KW-1185">Reference proteome</keyword>
<keyword evidence="1" id="KW-0812">Transmembrane</keyword>
<dbReference type="Proteomes" id="UP000184040">
    <property type="component" value="Unassembled WGS sequence"/>
</dbReference>
<proteinExistence type="predicted"/>
<feature type="transmembrane region" description="Helical" evidence="1">
    <location>
        <begin position="119"/>
        <end position="137"/>
    </location>
</feature>
<sequence>MFLPGAVTRPRCRSESSDDMLSLLLPPCWTGRAFQPGLFLCAWACGPLPLELRCPPDMPPWDDRSPVDATPVQVTISTRKLRRDAILWDAILEPDETMVWSGRPDYGRKLHQAIGDERVLHGSIAVGIAVIWAVLPLLPEGGHVGQRAAIGICAVSTLLMLLFALAVAVGRTDHLGRVHYAVTDCRAIVCHDVKTLTLTRRARLICCALSQTFTYPISDTRPHASVRVGSEFARHPTRYSGVEPILFEQVADAEHVRSVLFAASEASARRGG</sequence>
<dbReference type="STRING" id="313368.SAMN04488012_10149"/>
<gene>
    <name evidence="2" type="ORF">SAMN04488012_10149</name>
</gene>
<evidence type="ECO:0000313" key="3">
    <source>
        <dbReference type="Proteomes" id="UP000184040"/>
    </source>
</evidence>